<feature type="transmembrane region" description="Helical" evidence="1">
    <location>
        <begin position="166"/>
        <end position="182"/>
    </location>
</feature>
<dbReference type="InterPro" id="IPR026272">
    <property type="entry name" value="SdpI"/>
</dbReference>
<feature type="transmembrane region" description="Helical" evidence="1">
    <location>
        <begin position="91"/>
        <end position="110"/>
    </location>
</feature>
<accession>A0ABP9DG77</accession>
<name>A0ABP9DG77_9BACT</name>
<keyword evidence="1" id="KW-0812">Transmembrane</keyword>
<dbReference type="InterPro" id="IPR025962">
    <property type="entry name" value="SdpI/YhfL"/>
</dbReference>
<feature type="transmembrane region" description="Helical" evidence="1">
    <location>
        <begin position="9"/>
        <end position="26"/>
    </location>
</feature>
<reference evidence="4" key="1">
    <citation type="journal article" date="2019" name="Int. J. Syst. Evol. Microbiol.">
        <title>The Global Catalogue of Microorganisms (GCM) 10K type strain sequencing project: providing services to taxonomists for standard genome sequencing and annotation.</title>
        <authorList>
            <consortium name="The Broad Institute Genomics Platform"/>
            <consortium name="The Broad Institute Genome Sequencing Center for Infectious Disease"/>
            <person name="Wu L."/>
            <person name="Ma J."/>
        </authorList>
    </citation>
    <scope>NUCLEOTIDE SEQUENCE [LARGE SCALE GENOMIC DNA]</scope>
    <source>
        <strain evidence="4">JCM 18326</strain>
    </source>
</reference>
<feature type="domain" description="DUF1648" evidence="2">
    <location>
        <begin position="13"/>
        <end position="58"/>
    </location>
</feature>
<dbReference type="PANTHER" id="PTHR37810">
    <property type="entry name" value="IMMUNITY PROTEIN SDPI"/>
    <property type="match status" value="1"/>
</dbReference>
<feature type="transmembrane region" description="Helical" evidence="1">
    <location>
        <begin position="46"/>
        <end position="70"/>
    </location>
</feature>
<dbReference type="PIRSF" id="PIRSF038959">
    <property type="entry name" value="SdpI"/>
    <property type="match status" value="1"/>
</dbReference>
<proteinExistence type="predicted"/>
<dbReference type="Pfam" id="PF07853">
    <property type="entry name" value="DUF1648"/>
    <property type="match status" value="1"/>
</dbReference>
<dbReference type="PANTHER" id="PTHR37810:SF5">
    <property type="entry name" value="IMMUNITY PROTEIN SDPI"/>
    <property type="match status" value="1"/>
</dbReference>
<keyword evidence="4" id="KW-1185">Reference proteome</keyword>
<evidence type="ECO:0000313" key="4">
    <source>
        <dbReference type="Proteomes" id="UP001500298"/>
    </source>
</evidence>
<comment type="caution">
    <text evidence="3">The sequence shown here is derived from an EMBL/GenBank/DDBJ whole genome shotgun (WGS) entry which is preliminary data.</text>
</comment>
<dbReference type="InterPro" id="IPR012867">
    <property type="entry name" value="DUF1648"/>
</dbReference>
<evidence type="ECO:0000256" key="1">
    <source>
        <dbReference type="SAM" id="Phobius"/>
    </source>
</evidence>
<protein>
    <submittedName>
        <fullName evidence="3">SdpI family protein</fullName>
    </submittedName>
</protein>
<organism evidence="3 4">
    <name type="scientific">Algivirga pacifica</name>
    <dbReference type="NCBI Taxonomy" id="1162670"/>
    <lineage>
        <taxon>Bacteria</taxon>
        <taxon>Pseudomonadati</taxon>
        <taxon>Bacteroidota</taxon>
        <taxon>Cytophagia</taxon>
        <taxon>Cytophagales</taxon>
        <taxon>Flammeovirgaceae</taxon>
        <taxon>Algivirga</taxon>
    </lineage>
</organism>
<sequence length="213" mass="24638">MKHFIKKELPLIIIALIPLVYLLVIWEKLPEKVPLHWNISGEIDRWGSKMTLAGLVLLLNPFMYLLLWVVPKIDPKRKVNNMGGKYYQLRVLMGLFFSALAIFILIASQKQEMNDGGLLALIGLLFVGMGNYMKTIRHNYFIGIRTPWTLESEEVWKKTHALGGRIWFIGGLLIFVSCLLIQDKQTRFTIFLGLTLIISFIPMIYSYFLYKKG</sequence>
<feature type="transmembrane region" description="Helical" evidence="1">
    <location>
        <begin position="116"/>
        <end position="133"/>
    </location>
</feature>
<evidence type="ECO:0000259" key="2">
    <source>
        <dbReference type="Pfam" id="PF07853"/>
    </source>
</evidence>
<keyword evidence="1" id="KW-0472">Membrane</keyword>
<dbReference type="RefSeq" id="WP_345373533.1">
    <property type="nucleotide sequence ID" value="NZ_BAABJX010000051.1"/>
</dbReference>
<dbReference type="Proteomes" id="UP001500298">
    <property type="component" value="Unassembled WGS sequence"/>
</dbReference>
<feature type="transmembrane region" description="Helical" evidence="1">
    <location>
        <begin position="188"/>
        <end position="210"/>
    </location>
</feature>
<evidence type="ECO:0000313" key="3">
    <source>
        <dbReference type="EMBL" id="GAA4844472.1"/>
    </source>
</evidence>
<dbReference type="Pfam" id="PF13630">
    <property type="entry name" value="SdpI"/>
    <property type="match status" value="1"/>
</dbReference>
<keyword evidence="1" id="KW-1133">Transmembrane helix</keyword>
<dbReference type="EMBL" id="BAABJX010000051">
    <property type="protein sequence ID" value="GAA4844472.1"/>
    <property type="molecule type" value="Genomic_DNA"/>
</dbReference>
<gene>
    <name evidence="3" type="ORF">GCM10023331_31650</name>
</gene>